<dbReference type="InterPro" id="IPR012851">
    <property type="entry name" value="Spore_coat_CotF-like"/>
</dbReference>
<evidence type="ECO:0000313" key="2">
    <source>
        <dbReference type="Proteomes" id="UP000651482"/>
    </source>
</evidence>
<dbReference type="EMBL" id="JACRSN010000005">
    <property type="protein sequence ID" value="MBC8533299.1"/>
    <property type="molecule type" value="Genomic_DNA"/>
</dbReference>
<accession>A0A926HR17</accession>
<reference evidence="1" key="1">
    <citation type="submission" date="2020-08" db="EMBL/GenBank/DDBJ databases">
        <title>Genome public.</title>
        <authorList>
            <person name="Liu C."/>
            <person name="Sun Q."/>
        </authorList>
    </citation>
    <scope>NUCLEOTIDE SEQUENCE</scope>
    <source>
        <strain evidence="1">NSJ-40</strain>
    </source>
</reference>
<keyword evidence="1" id="KW-0167">Capsid protein</keyword>
<name>A0A926HR17_9FIRM</name>
<dbReference type="Proteomes" id="UP000651482">
    <property type="component" value="Unassembled WGS sequence"/>
</dbReference>
<dbReference type="Pfam" id="PF07875">
    <property type="entry name" value="Coat_F"/>
    <property type="match status" value="1"/>
</dbReference>
<gene>
    <name evidence="1" type="ORF">IAG03_04630</name>
</gene>
<comment type="caution">
    <text evidence="1">The sequence shown here is derived from an EMBL/GenBank/DDBJ whole genome shotgun (WGS) entry which is preliminary data.</text>
</comment>
<keyword evidence="2" id="KW-1185">Reference proteome</keyword>
<dbReference type="Gene3D" id="1.20.1260.10">
    <property type="match status" value="1"/>
</dbReference>
<keyword evidence="1" id="KW-0946">Virion</keyword>
<dbReference type="InterPro" id="IPR012347">
    <property type="entry name" value="Ferritin-like"/>
</dbReference>
<protein>
    <submittedName>
        <fullName evidence="1">Spore coat protein</fullName>
    </submittedName>
</protein>
<organism evidence="1 2">
    <name type="scientific">Yeguia hominis</name>
    <dbReference type="NCBI Taxonomy" id="2763662"/>
    <lineage>
        <taxon>Bacteria</taxon>
        <taxon>Bacillati</taxon>
        <taxon>Bacillota</taxon>
        <taxon>Clostridia</taxon>
        <taxon>Eubacteriales</taxon>
        <taxon>Yeguiaceae</taxon>
        <taxon>Yeguia</taxon>
    </lineage>
</organism>
<dbReference type="AlphaFoldDB" id="A0A926HR17"/>
<dbReference type="RefSeq" id="WP_249318645.1">
    <property type="nucleotide sequence ID" value="NZ_JACRSN010000005.1"/>
</dbReference>
<sequence>MNETNFQERDLFDDLLSSQKHITDGYNTFANECATPNVRDAFMRMLNDEHKIQAEVFDEMKKQGWYQTPAAEQDKIQQAKTKFENAKP</sequence>
<proteinExistence type="predicted"/>
<evidence type="ECO:0000313" key="1">
    <source>
        <dbReference type="EMBL" id="MBC8533299.1"/>
    </source>
</evidence>